<protein>
    <submittedName>
        <fullName evidence="1">Uncharacterized protein</fullName>
    </submittedName>
</protein>
<gene>
    <name evidence="1" type="ORF">TM448A00834_0011</name>
    <name evidence="2" type="ORF">TM448B00301_0060</name>
</gene>
<accession>A0A6H1ZKL7</accession>
<dbReference type="EMBL" id="MT144071">
    <property type="protein sequence ID" value="QJA48104.1"/>
    <property type="molecule type" value="Genomic_DNA"/>
</dbReference>
<reference evidence="1" key="1">
    <citation type="submission" date="2020-03" db="EMBL/GenBank/DDBJ databases">
        <title>The deep terrestrial virosphere.</title>
        <authorList>
            <person name="Holmfeldt K."/>
            <person name="Nilsson E."/>
            <person name="Simone D."/>
            <person name="Lopez-Fernandez M."/>
            <person name="Wu X."/>
            <person name="de Brujin I."/>
            <person name="Lundin D."/>
            <person name="Andersson A."/>
            <person name="Bertilsson S."/>
            <person name="Dopson M."/>
        </authorList>
    </citation>
    <scope>NUCLEOTIDE SEQUENCE</scope>
    <source>
        <strain evidence="1">TM448A00834</strain>
        <strain evidence="2">TM448B00301</strain>
    </source>
</reference>
<evidence type="ECO:0000313" key="1">
    <source>
        <dbReference type="EMBL" id="QJA48104.1"/>
    </source>
</evidence>
<organism evidence="1">
    <name type="scientific">viral metagenome</name>
    <dbReference type="NCBI Taxonomy" id="1070528"/>
    <lineage>
        <taxon>unclassified sequences</taxon>
        <taxon>metagenomes</taxon>
        <taxon>organismal metagenomes</taxon>
    </lineage>
</organism>
<proteinExistence type="predicted"/>
<name>A0A6H1ZKL7_9ZZZZ</name>
<dbReference type="EMBL" id="MT144606">
    <property type="protein sequence ID" value="QJH94818.1"/>
    <property type="molecule type" value="Genomic_DNA"/>
</dbReference>
<sequence>MADLIEAKKIHYNADGSIIAETTDPGTGHPRYEVIGPTFTATQGAPGALDFVWGAGTIPGGSATATITHGLGAQPSLIMISPQGGGSQVVWPEGATAAYIGVRRTELTANAVPYFWLAGR</sequence>
<dbReference type="AlphaFoldDB" id="A0A6H1ZKL7"/>
<evidence type="ECO:0000313" key="2">
    <source>
        <dbReference type="EMBL" id="QJH94818.1"/>
    </source>
</evidence>